<dbReference type="InParanoid" id="B4LFS1"/>
<accession>B4LFS1</accession>
<evidence type="ECO:0000256" key="1">
    <source>
        <dbReference type="SAM" id="SignalP"/>
    </source>
</evidence>
<dbReference type="HOGENOM" id="CLU_167084_0_0_1"/>
<gene>
    <name evidence="2" type="primary">Dvir\GJ13168</name>
    <name evidence="2" type="ORF">Dvir_GJ13168</name>
</gene>
<dbReference type="PhylomeDB" id="B4LFS1"/>
<sequence length="82" mass="8959">MPANKCYILLLLACCLLALVAGDVAGSLLRRQRSVVVTAGKDQAGSPLGVYYNPLLTNRDVNRDFVNKRKEHGGAVDGRWPY</sequence>
<name>B4LFS1_DROVI</name>
<evidence type="ECO:0000313" key="3">
    <source>
        <dbReference type="Proteomes" id="UP000008792"/>
    </source>
</evidence>
<reference evidence="2 3" key="1">
    <citation type="journal article" date="2007" name="Nature">
        <title>Evolution of genes and genomes on the Drosophila phylogeny.</title>
        <authorList>
            <consortium name="Drosophila 12 Genomes Consortium"/>
            <person name="Clark A.G."/>
            <person name="Eisen M.B."/>
            <person name="Smith D.R."/>
            <person name="Bergman C.M."/>
            <person name="Oliver B."/>
            <person name="Markow T.A."/>
            <person name="Kaufman T.C."/>
            <person name="Kellis M."/>
            <person name="Gelbart W."/>
            <person name="Iyer V.N."/>
            <person name="Pollard D.A."/>
            <person name="Sackton T.B."/>
            <person name="Larracuente A.M."/>
            <person name="Singh N.D."/>
            <person name="Abad J.P."/>
            <person name="Abt D.N."/>
            <person name="Adryan B."/>
            <person name="Aguade M."/>
            <person name="Akashi H."/>
            <person name="Anderson W.W."/>
            <person name="Aquadro C.F."/>
            <person name="Ardell D.H."/>
            <person name="Arguello R."/>
            <person name="Artieri C.G."/>
            <person name="Barbash D.A."/>
            <person name="Barker D."/>
            <person name="Barsanti P."/>
            <person name="Batterham P."/>
            <person name="Batzoglou S."/>
            <person name="Begun D."/>
            <person name="Bhutkar A."/>
            <person name="Blanco E."/>
            <person name="Bosak S.A."/>
            <person name="Bradley R.K."/>
            <person name="Brand A.D."/>
            <person name="Brent M.R."/>
            <person name="Brooks A.N."/>
            <person name="Brown R.H."/>
            <person name="Butlin R.K."/>
            <person name="Caggese C."/>
            <person name="Calvi B.R."/>
            <person name="Bernardo de Carvalho A."/>
            <person name="Caspi A."/>
            <person name="Castrezana S."/>
            <person name="Celniker S.E."/>
            <person name="Chang J.L."/>
            <person name="Chapple C."/>
            <person name="Chatterji S."/>
            <person name="Chinwalla A."/>
            <person name="Civetta A."/>
            <person name="Clifton S.W."/>
            <person name="Comeron J.M."/>
            <person name="Costello J.C."/>
            <person name="Coyne J.A."/>
            <person name="Daub J."/>
            <person name="David R.G."/>
            <person name="Delcher A.L."/>
            <person name="Delehaunty K."/>
            <person name="Do C.B."/>
            <person name="Ebling H."/>
            <person name="Edwards K."/>
            <person name="Eickbush T."/>
            <person name="Evans J.D."/>
            <person name="Filipski A."/>
            <person name="Findeiss S."/>
            <person name="Freyhult E."/>
            <person name="Fulton L."/>
            <person name="Fulton R."/>
            <person name="Garcia A.C."/>
            <person name="Gardiner A."/>
            <person name="Garfield D.A."/>
            <person name="Garvin B.E."/>
            <person name="Gibson G."/>
            <person name="Gilbert D."/>
            <person name="Gnerre S."/>
            <person name="Godfrey J."/>
            <person name="Good R."/>
            <person name="Gotea V."/>
            <person name="Gravely B."/>
            <person name="Greenberg A.J."/>
            <person name="Griffiths-Jones S."/>
            <person name="Gross S."/>
            <person name="Guigo R."/>
            <person name="Gustafson E.A."/>
            <person name="Haerty W."/>
            <person name="Hahn M.W."/>
            <person name="Halligan D.L."/>
            <person name="Halpern A.L."/>
            <person name="Halter G.M."/>
            <person name="Han M.V."/>
            <person name="Heger A."/>
            <person name="Hillier L."/>
            <person name="Hinrichs A.S."/>
            <person name="Holmes I."/>
            <person name="Hoskins R.A."/>
            <person name="Hubisz M.J."/>
            <person name="Hultmark D."/>
            <person name="Huntley M.A."/>
            <person name="Jaffe D.B."/>
            <person name="Jagadeeshan S."/>
            <person name="Jeck W.R."/>
            <person name="Johnson J."/>
            <person name="Jones C.D."/>
            <person name="Jordan W.C."/>
            <person name="Karpen G.H."/>
            <person name="Kataoka E."/>
            <person name="Keightley P.D."/>
            <person name="Kheradpour P."/>
            <person name="Kirkness E.F."/>
            <person name="Koerich L.B."/>
            <person name="Kristiansen K."/>
            <person name="Kudrna D."/>
            <person name="Kulathinal R.J."/>
            <person name="Kumar S."/>
            <person name="Kwok R."/>
            <person name="Lander E."/>
            <person name="Langley C.H."/>
            <person name="Lapoint R."/>
            <person name="Lazzaro B.P."/>
            <person name="Lee S.J."/>
            <person name="Levesque L."/>
            <person name="Li R."/>
            <person name="Lin C.F."/>
            <person name="Lin M.F."/>
            <person name="Lindblad-Toh K."/>
            <person name="Llopart A."/>
            <person name="Long M."/>
            <person name="Low L."/>
            <person name="Lozovsky E."/>
            <person name="Lu J."/>
            <person name="Luo M."/>
            <person name="Machado C.A."/>
            <person name="Makalowski W."/>
            <person name="Marzo M."/>
            <person name="Matsuda M."/>
            <person name="Matzkin L."/>
            <person name="McAllister B."/>
            <person name="McBride C.S."/>
            <person name="McKernan B."/>
            <person name="McKernan K."/>
            <person name="Mendez-Lago M."/>
            <person name="Minx P."/>
            <person name="Mollenhauer M.U."/>
            <person name="Montooth K."/>
            <person name="Mount S.M."/>
            <person name="Mu X."/>
            <person name="Myers E."/>
            <person name="Negre B."/>
            <person name="Newfeld S."/>
            <person name="Nielsen R."/>
            <person name="Noor M.A."/>
            <person name="O'Grady P."/>
            <person name="Pachter L."/>
            <person name="Papaceit M."/>
            <person name="Parisi M.J."/>
            <person name="Parisi M."/>
            <person name="Parts L."/>
            <person name="Pedersen J.S."/>
            <person name="Pesole G."/>
            <person name="Phillippy A.M."/>
            <person name="Ponting C.P."/>
            <person name="Pop M."/>
            <person name="Porcelli D."/>
            <person name="Powell J.R."/>
            <person name="Prohaska S."/>
            <person name="Pruitt K."/>
            <person name="Puig M."/>
            <person name="Quesneville H."/>
            <person name="Ram K.R."/>
            <person name="Rand D."/>
            <person name="Rasmussen M.D."/>
            <person name="Reed L.K."/>
            <person name="Reenan R."/>
            <person name="Reily A."/>
            <person name="Remington K.A."/>
            <person name="Rieger T.T."/>
            <person name="Ritchie M.G."/>
            <person name="Robin C."/>
            <person name="Rogers Y.H."/>
            <person name="Rohde C."/>
            <person name="Rozas J."/>
            <person name="Rubenfield M.J."/>
            <person name="Ruiz A."/>
            <person name="Russo S."/>
            <person name="Salzberg S.L."/>
            <person name="Sanchez-Gracia A."/>
            <person name="Saranga D.J."/>
            <person name="Sato H."/>
            <person name="Schaeffer S.W."/>
            <person name="Schatz M.C."/>
            <person name="Schlenke T."/>
            <person name="Schwartz R."/>
            <person name="Segarra C."/>
            <person name="Singh R.S."/>
            <person name="Sirot L."/>
            <person name="Sirota M."/>
            <person name="Sisneros N.B."/>
            <person name="Smith C.D."/>
            <person name="Smith T.F."/>
            <person name="Spieth J."/>
            <person name="Stage D.E."/>
            <person name="Stark A."/>
            <person name="Stephan W."/>
            <person name="Strausberg R.L."/>
            <person name="Strempel S."/>
            <person name="Sturgill D."/>
            <person name="Sutton G."/>
            <person name="Sutton G.G."/>
            <person name="Tao W."/>
            <person name="Teichmann S."/>
            <person name="Tobari Y.N."/>
            <person name="Tomimura Y."/>
            <person name="Tsolas J.M."/>
            <person name="Valente V.L."/>
            <person name="Venter E."/>
            <person name="Venter J.C."/>
            <person name="Vicario S."/>
            <person name="Vieira F.G."/>
            <person name="Vilella A.J."/>
            <person name="Villasante A."/>
            <person name="Walenz B."/>
            <person name="Wang J."/>
            <person name="Wasserman M."/>
            <person name="Watts T."/>
            <person name="Wilson D."/>
            <person name="Wilson R.K."/>
            <person name="Wing R.A."/>
            <person name="Wolfner M.F."/>
            <person name="Wong A."/>
            <person name="Wong G.K."/>
            <person name="Wu C.I."/>
            <person name="Wu G."/>
            <person name="Yamamoto D."/>
            <person name="Yang H.P."/>
            <person name="Yang S.P."/>
            <person name="Yorke J.A."/>
            <person name="Yoshida K."/>
            <person name="Zdobnov E."/>
            <person name="Zhang P."/>
            <person name="Zhang Y."/>
            <person name="Zimin A.V."/>
            <person name="Baldwin J."/>
            <person name="Abdouelleil A."/>
            <person name="Abdulkadir J."/>
            <person name="Abebe A."/>
            <person name="Abera B."/>
            <person name="Abreu J."/>
            <person name="Acer S.C."/>
            <person name="Aftuck L."/>
            <person name="Alexander A."/>
            <person name="An P."/>
            <person name="Anderson E."/>
            <person name="Anderson S."/>
            <person name="Arachi H."/>
            <person name="Azer M."/>
            <person name="Bachantsang P."/>
            <person name="Barry A."/>
            <person name="Bayul T."/>
            <person name="Berlin A."/>
            <person name="Bessette D."/>
            <person name="Bloom T."/>
            <person name="Blye J."/>
            <person name="Boguslavskiy L."/>
            <person name="Bonnet C."/>
            <person name="Boukhgalter B."/>
            <person name="Bourzgui I."/>
            <person name="Brown A."/>
            <person name="Cahill P."/>
            <person name="Channer S."/>
            <person name="Cheshatsang Y."/>
            <person name="Chuda L."/>
            <person name="Citroen M."/>
            <person name="Collymore A."/>
            <person name="Cooke P."/>
            <person name="Costello M."/>
            <person name="D'Aco K."/>
            <person name="Daza R."/>
            <person name="De Haan G."/>
            <person name="DeGray S."/>
            <person name="DeMaso C."/>
            <person name="Dhargay N."/>
            <person name="Dooley K."/>
            <person name="Dooley E."/>
            <person name="Doricent M."/>
            <person name="Dorje P."/>
            <person name="Dorjee K."/>
            <person name="Dupes A."/>
            <person name="Elong R."/>
            <person name="Falk J."/>
            <person name="Farina A."/>
            <person name="Faro S."/>
            <person name="Ferguson D."/>
            <person name="Fisher S."/>
            <person name="Foley C.D."/>
            <person name="Franke A."/>
            <person name="Friedrich D."/>
            <person name="Gadbois L."/>
            <person name="Gearin G."/>
            <person name="Gearin C.R."/>
            <person name="Giannoukos G."/>
            <person name="Goode T."/>
            <person name="Graham J."/>
            <person name="Grandbois E."/>
            <person name="Grewal S."/>
            <person name="Gyaltsen K."/>
            <person name="Hafez N."/>
            <person name="Hagos B."/>
            <person name="Hall J."/>
            <person name="Henson C."/>
            <person name="Hollinger A."/>
            <person name="Honan T."/>
            <person name="Huard M.D."/>
            <person name="Hughes L."/>
            <person name="Hurhula B."/>
            <person name="Husby M.E."/>
            <person name="Kamat A."/>
            <person name="Kanga B."/>
            <person name="Kashin S."/>
            <person name="Khazanovich D."/>
            <person name="Kisner P."/>
            <person name="Lance K."/>
            <person name="Lara M."/>
            <person name="Lee W."/>
            <person name="Lennon N."/>
            <person name="Letendre F."/>
            <person name="LeVine R."/>
            <person name="Lipovsky A."/>
            <person name="Liu X."/>
            <person name="Liu J."/>
            <person name="Liu S."/>
            <person name="Lokyitsang T."/>
            <person name="Lokyitsang Y."/>
            <person name="Lubonja R."/>
            <person name="Lui A."/>
            <person name="MacDonald P."/>
            <person name="Magnisalis V."/>
            <person name="Maru K."/>
            <person name="Matthews C."/>
            <person name="McCusker W."/>
            <person name="McDonough S."/>
            <person name="Mehta T."/>
            <person name="Meldrim J."/>
            <person name="Meneus L."/>
            <person name="Mihai O."/>
            <person name="Mihalev A."/>
            <person name="Mihova T."/>
            <person name="Mittelman R."/>
            <person name="Mlenga V."/>
            <person name="Montmayeur A."/>
            <person name="Mulrain L."/>
            <person name="Navidi A."/>
            <person name="Naylor J."/>
            <person name="Negash T."/>
            <person name="Nguyen T."/>
            <person name="Nguyen N."/>
            <person name="Nicol R."/>
            <person name="Norbu C."/>
            <person name="Norbu N."/>
            <person name="Novod N."/>
            <person name="O'Neill B."/>
            <person name="Osman S."/>
            <person name="Markiewicz E."/>
            <person name="Oyono O.L."/>
            <person name="Patti C."/>
            <person name="Phunkhang P."/>
            <person name="Pierre F."/>
            <person name="Priest M."/>
            <person name="Raghuraman S."/>
            <person name="Rege F."/>
            <person name="Reyes R."/>
            <person name="Rise C."/>
            <person name="Rogov P."/>
            <person name="Ross K."/>
            <person name="Ryan E."/>
            <person name="Settipalli S."/>
            <person name="Shea T."/>
            <person name="Sherpa N."/>
            <person name="Shi L."/>
            <person name="Shih D."/>
            <person name="Sparrow T."/>
            <person name="Spaulding J."/>
            <person name="Stalker J."/>
            <person name="Stange-Thomann N."/>
            <person name="Stavropoulos S."/>
            <person name="Stone C."/>
            <person name="Strader C."/>
            <person name="Tesfaye S."/>
            <person name="Thomson T."/>
            <person name="Thoulutsang Y."/>
            <person name="Thoulutsang D."/>
            <person name="Topham K."/>
            <person name="Topping I."/>
            <person name="Tsamla T."/>
            <person name="Vassiliev H."/>
            <person name="Vo A."/>
            <person name="Wangchuk T."/>
            <person name="Wangdi T."/>
            <person name="Weiand M."/>
            <person name="Wilkinson J."/>
            <person name="Wilson A."/>
            <person name="Yadav S."/>
            <person name="Young G."/>
            <person name="Yu Q."/>
            <person name="Zembek L."/>
            <person name="Zhong D."/>
            <person name="Zimmer A."/>
            <person name="Zwirko Z."/>
            <person name="Jaffe D.B."/>
            <person name="Alvarez P."/>
            <person name="Brockman W."/>
            <person name="Butler J."/>
            <person name="Chin C."/>
            <person name="Gnerre S."/>
            <person name="Grabherr M."/>
            <person name="Kleber M."/>
            <person name="Mauceli E."/>
            <person name="MacCallum I."/>
        </authorList>
    </citation>
    <scope>NUCLEOTIDE SEQUENCE [LARGE SCALE GENOMIC DNA]</scope>
    <source>
        <strain evidence="3">Tucson 15010-1051.87</strain>
    </source>
</reference>
<organism evidence="2 3">
    <name type="scientific">Drosophila virilis</name>
    <name type="common">Fruit fly</name>
    <dbReference type="NCBI Taxonomy" id="7244"/>
    <lineage>
        <taxon>Eukaryota</taxon>
        <taxon>Metazoa</taxon>
        <taxon>Ecdysozoa</taxon>
        <taxon>Arthropoda</taxon>
        <taxon>Hexapoda</taxon>
        <taxon>Insecta</taxon>
        <taxon>Pterygota</taxon>
        <taxon>Neoptera</taxon>
        <taxon>Endopterygota</taxon>
        <taxon>Diptera</taxon>
        <taxon>Brachycera</taxon>
        <taxon>Muscomorpha</taxon>
        <taxon>Ephydroidea</taxon>
        <taxon>Drosophilidae</taxon>
        <taxon>Drosophila</taxon>
    </lineage>
</organism>
<keyword evidence="3" id="KW-1185">Reference proteome</keyword>
<evidence type="ECO:0000313" key="2">
    <source>
        <dbReference type="EMBL" id="EDW69298.1"/>
    </source>
</evidence>
<feature type="signal peptide" evidence="1">
    <location>
        <begin position="1"/>
        <end position="22"/>
    </location>
</feature>
<feature type="chain" id="PRO_5002815883" evidence="1">
    <location>
        <begin position="23"/>
        <end position="82"/>
    </location>
</feature>
<dbReference type="EMBL" id="CH940647">
    <property type="protein sequence ID" value="EDW69298.1"/>
    <property type="molecule type" value="Genomic_DNA"/>
</dbReference>
<dbReference type="Proteomes" id="UP000008792">
    <property type="component" value="Unassembled WGS sequence"/>
</dbReference>
<keyword evidence="1" id="KW-0732">Signal</keyword>
<protein>
    <submittedName>
        <fullName evidence="2">Uncharacterized protein</fullName>
    </submittedName>
</protein>
<proteinExistence type="predicted"/>
<dbReference type="AlphaFoldDB" id="B4LFS1"/>